<evidence type="ECO:0000313" key="2">
    <source>
        <dbReference type="EMBL" id="KAK3284068.1"/>
    </source>
</evidence>
<dbReference type="AlphaFoldDB" id="A0AAE0GTU5"/>
<accession>A0AAE0GTU5</accession>
<keyword evidence="3" id="KW-1185">Reference proteome</keyword>
<sequence length="97" mass="10796">MSDEDGEAEEGQKGGGMFTALAGDEVDRAAIKETATKIRRGELSNAVQLDEDEKEDEKFKGQFRFLKMTGKKYANIPKKEGFEYCSSVTHGEDRIEA</sequence>
<evidence type="ECO:0000256" key="1">
    <source>
        <dbReference type="SAM" id="MobiDB-lite"/>
    </source>
</evidence>
<proteinExistence type="predicted"/>
<protein>
    <submittedName>
        <fullName evidence="2">Uncharacterized protein</fullName>
    </submittedName>
</protein>
<name>A0AAE0GTU5_9CHLO</name>
<dbReference type="EMBL" id="LGRX02002517">
    <property type="protein sequence ID" value="KAK3284068.1"/>
    <property type="molecule type" value="Genomic_DNA"/>
</dbReference>
<feature type="region of interest" description="Disordered" evidence="1">
    <location>
        <begin position="1"/>
        <end position="20"/>
    </location>
</feature>
<reference evidence="2 3" key="1">
    <citation type="journal article" date="2015" name="Genome Biol. Evol.">
        <title>Comparative Genomics of a Bacterivorous Green Alga Reveals Evolutionary Causalities and Consequences of Phago-Mixotrophic Mode of Nutrition.</title>
        <authorList>
            <person name="Burns J.A."/>
            <person name="Paasch A."/>
            <person name="Narechania A."/>
            <person name="Kim E."/>
        </authorList>
    </citation>
    <scope>NUCLEOTIDE SEQUENCE [LARGE SCALE GENOMIC DNA]</scope>
    <source>
        <strain evidence="2 3">PLY_AMNH</strain>
    </source>
</reference>
<gene>
    <name evidence="2" type="ORF">CYMTET_8254</name>
</gene>
<dbReference type="Proteomes" id="UP001190700">
    <property type="component" value="Unassembled WGS sequence"/>
</dbReference>
<organism evidence="2 3">
    <name type="scientific">Cymbomonas tetramitiformis</name>
    <dbReference type="NCBI Taxonomy" id="36881"/>
    <lineage>
        <taxon>Eukaryota</taxon>
        <taxon>Viridiplantae</taxon>
        <taxon>Chlorophyta</taxon>
        <taxon>Pyramimonadophyceae</taxon>
        <taxon>Pyramimonadales</taxon>
        <taxon>Pyramimonadaceae</taxon>
        <taxon>Cymbomonas</taxon>
    </lineage>
</organism>
<evidence type="ECO:0000313" key="3">
    <source>
        <dbReference type="Proteomes" id="UP001190700"/>
    </source>
</evidence>
<comment type="caution">
    <text evidence="2">The sequence shown here is derived from an EMBL/GenBank/DDBJ whole genome shotgun (WGS) entry which is preliminary data.</text>
</comment>